<evidence type="ECO:0000313" key="9">
    <source>
        <dbReference type="Proteomes" id="UP000504630"/>
    </source>
</evidence>
<evidence type="ECO:0000256" key="4">
    <source>
        <dbReference type="ARBA" id="ARBA00022729"/>
    </source>
</evidence>
<sequence>MFLLKTFAPLLLLAFLGQQVSLSSSARNKNRGADKTVTAAPGREQRSGNKSAASGRGKFSINNQMQCTWGAKDVEDTVRLSVKCEDREARIKGGVTDIRCEYNAKPQSCPGYTSNRKGFWRQVSRLLKRLQGNVCNSKHMVVKASMCKRAPRDAHFKLDIHSSQILEQSGEDNTRAPLLPRANSTAAAPVRTTACTVRANHRKTAEENCSGSWASVCNFFLSMLQSDDC</sequence>
<dbReference type="GO" id="GO:0005576">
    <property type="term" value="C:extracellular region"/>
    <property type="evidence" value="ECO:0007669"/>
    <property type="project" value="UniProtKB-SubCell"/>
</dbReference>
<feature type="region of interest" description="Disordered" evidence="7">
    <location>
        <begin position="25"/>
        <end position="57"/>
    </location>
</feature>
<protein>
    <submittedName>
        <fullName evidence="10">Fibroblast growth factor-binding protein 1</fullName>
    </submittedName>
</protein>
<evidence type="ECO:0000256" key="3">
    <source>
        <dbReference type="ARBA" id="ARBA00022525"/>
    </source>
</evidence>
<dbReference type="AlphaFoldDB" id="A0A6J2Q8Q9"/>
<dbReference type="GO" id="GO:0007267">
    <property type="term" value="P:cell-cell signaling"/>
    <property type="evidence" value="ECO:0007669"/>
    <property type="project" value="TreeGrafter"/>
</dbReference>
<keyword evidence="5" id="KW-1015">Disulfide bond</keyword>
<dbReference type="GO" id="GO:0019838">
    <property type="term" value="F:growth factor binding"/>
    <property type="evidence" value="ECO:0007669"/>
    <property type="project" value="UniProtKB-KW"/>
</dbReference>
<evidence type="ECO:0000256" key="8">
    <source>
        <dbReference type="SAM" id="SignalP"/>
    </source>
</evidence>
<dbReference type="CTD" id="101886353"/>
<organism evidence="9 10">
    <name type="scientific">Cottoperca gobio</name>
    <name type="common">Frogmouth</name>
    <name type="synonym">Aphritis gobio</name>
    <dbReference type="NCBI Taxonomy" id="56716"/>
    <lineage>
        <taxon>Eukaryota</taxon>
        <taxon>Metazoa</taxon>
        <taxon>Chordata</taxon>
        <taxon>Craniata</taxon>
        <taxon>Vertebrata</taxon>
        <taxon>Euteleostomi</taxon>
        <taxon>Actinopterygii</taxon>
        <taxon>Neopterygii</taxon>
        <taxon>Teleostei</taxon>
        <taxon>Neoteleostei</taxon>
        <taxon>Acanthomorphata</taxon>
        <taxon>Eupercaria</taxon>
        <taxon>Perciformes</taxon>
        <taxon>Notothenioidei</taxon>
        <taxon>Bovichtidae</taxon>
        <taxon>Cottoperca</taxon>
    </lineage>
</organism>
<name>A0A6J2Q8Q9_COTGO</name>
<evidence type="ECO:0000256" key="5">
    <source>
        <dbReference type="ARBA" id="ARBA00023157"/>
    </source>
</evidence>
<comment type="subcellular location">
    <subcellularLocation>
        <location evidence="1">Secreted</location>
    </subcellularLocation>
</comment>
<comment type="similarity">
    <text evidence="2">Belongs to the fibroblast growth factor-binding protein family.</text>
</comment>
<accession>A0A6J2Q8Q9</accession>
<dbReference type="PANTHER" id="PTHR15258">
    <property type="entry name" value="FGF BINDING PROTEIN-RELATED"/>
    <property type="match status" value="1"/>
</dbReference>
<feature type="chain" id="PRO_5026681776" evidence="8">
    <location>
        <begin position="26"/>
        <end position="229"/>
    </location>
</feature>
<proteinExistence type="inferred from homology"/>
<keyword evidence="9" id="KW-1185">Reference proteome</keyword>
<dbReference type="GeneID" id="115012628"/>
<reference evidence="10" key="1">
    <citation type="submission" date="2025-08" db="UniProtKB">
        <authorList>
            <consortium name="RefSeq"/>
        </authorList>
    </citation>
    <scope>IDENTIFICATION</scope>
</reference>
<dbReference type="InParanoid" id="A0A6J2Q8Q9"/>
<evidence type="ECO:0000256" key="6">
    <source>
        <dbReference type="ARBA" id="ARBA00023183"/>
    </source>
</evidence>
<keyword evidence="4 8" id="KW-0732">Signal</keyword>
<evidence type="ECO:0000256" key="7">
    <source>
        <dbReference type="SAM" id="MobiDB-lite"/>
    </source>
</evidence>
<dbReference type="PANTHER" id="PTHR15258:SF2">
    <property type="entry name" value="FIBROBLAST GROWTH FACTOR-BINDING PROTEIN 1"/>
    <property type="match status" value="1"/>
</dbReference>
<dbReference type="Pfam" id="PF06473">
    <property type="entry name" value="FGF-BP1"/>
    <property type="match status" value="1"/>
</dbReference>
<dbReference type="KEGG" id="cgob:115012628"/>
<feature type="signal peptide" evidence="8">
    <location>
        <begin position="1"/>
        <end position="25"/>
    </location>
</feature>
<dbReference type="RefSeq" id="XP_029294189.1">
    <property type="nucleotide sequence ID" value="XM_029438329.1"/>
</dbReference>
<evidence type="ECO:0000256" key="1">
    <source>
        <dbReference type="ARBA" id="ARBA00004613"/>
    </source>
</evidence>
<evidence type="ECO:0000313" key="10">
    <source>
        <dbReference type="RefSeq" id="XP_029294189.1"/>
    </source>
</evidence>
<evidence type="ECO:0000256" key="2">
    <source>
        <dbReference type="ARBA" id="ARBA00008326"/>
    </source>
</evidence>
<dbReference type="OrthoDB" id="8875908at2759"/>
<gene>
    <name evidence="10" type="primary">fgfbp1b</name>
</gene>
<dbReference type="InterPro" id="IPR010510">
    <property type="entry name" value="FGF1-bd"/>
</dbReference>
<dbReference type="Proteomes" id="UP000504630">
    <property type="component" value="Chromosome 1"/>
</dbReference>
<keyword evidence="3" id="KW-0964">Secreted</keyword>
<keyword evidence="6" id="KW-0340">Growth factor binding</keyword>